<reference evidence="1 2" key="1">
    <citation type="journal article" date="2012" name="PLoS ONE">
        <title>The genome characteristics and predicted function of methyl-group oxidation pathway in the obligate aceticlastic methanogens, Methanosaeta spp.</title>
        <authorList>
            <person name="Zhu J."/>
            <person name="Zheng H."/>
            <person name="Ai G."/>
            <person name="Zhang G."/>
            <person name="Liu D."/>
            <person name="Liu X."/>
            <person name="Dong X."/>
        </authorList>
    </citation>
    <scope>NUCLEOTIDE SEQUENCE [LARGE SCALE GENOMIC DNA]</scope>
    <source>
        <strain evidence="1 2">6Ac</strain>
    </source>
</reference>
<dbReference type="AlphaFoldDB" id="G7WK23"/>
<name>G7WK23_METH6</name>
<accession>G7WK23</accession>
<dbReference type="HOGENOM" id="CLU_1275315_0_0_2"/>
<organism evidence="1 2">
    <name type="scientific">Methanothrix harundinacea (strain 6Ac)</name>
    <name type="common">Methanosaeta harundinacea</name>
    <dbReference type="NCBI Taxonomy" id="1110509"/>
    <lineage>
        <taxon>Archaea</taxon>
        <taxon>Methanobacteriati</taxon>
        <taxon>Methanobacteriota</taxon>
        <taxon>Stenosarchaea group</taxon>
        <taxon>Methanomicrobia</taxon>
        <taxon>Methanotrichales</taxon>
        <taxon>Methanotrichaceae</taxon>
        <taxon>Methanothrix</taxon>
    </lineage>
</organism>
<sequence>MKTTSILLLMAALAAASPAAASLVTIEAGDYSIAIDSDLVRNDTQEAEAGRITYPLVVRGSAWPEAVASAMNFTRQTFTIGTASEDLADVPHDLLTLESNVGIQIETYNAPPEGGLPTTPFGLGGEVANLTISAVKDVTVGRINPKETSLYKAVWEYGDGLALPAVYLVLFAVDDRTVCRIESVYGVSGEMAPEEFEEFLARVDVIPQAPPSSDER</sequence>
<dbReference type="PATRIC" id="fig|1110509.7.peg.76"/>
<dbReference type="RefSeq" id="WP_014585653.1">
    <property type="nucleotide sequence ID" value="NC_017527.1"/>
</dbReference>
<dbReference type="GeneID" id="12509240"/>
<dbReference type="KEGG" id="mhi:Mhar_0071"/>
<keyword evidence="2" id="KW-1185">Reference proteome</keyword>
<evidence type="ECO:0000313" key="1">
    <source>
        <dbReference type="EMBL" id="AET63464.1"/>
    </source>
</evidence>
<protein>
    <submittedName>
        <fullName evidence="1">Uncharacterized protein</fullName>
    </submittedName>
</protein>
<proteinExistence type="predicted"/>
<dbReference type="EMBL" id="CP003117">
    <property type="protein sequence ID" value="AET63464.1"/>
    <property type="molecule type" value="Genomic_DNA"/>
</dbReference>
<gene>
    <name evidence="1" type="ordered locus">Mhar_0071</name>
</gene>
<evidence type="ECO:0000313" key="2">
    <source>
        <dbReference type="Proteomes" id="UP000005877"/>
    </source>
</evidence>
<dbReference type="Proteomes" id="UP000005877">
    <property type="component" value="Chromosome"/>
</dbReference>
<dbReference type="STRING" id="1110509.Mhar_0071"/>